<evidence type="ECO:0000256" key="14">
    <source>
        <dbReference type="ARBA" id="ARBA00023273"/>
    </source>
</evidence>
<dbReference type="SUPFAM" id="SSF47473">
    <property type="entry name" value="EF-hand"/>
    <property type="match status" value="1"/>
</dbReference>
<feature type="transmembrane region" description="Helical" evidence="20">
    <location>
        <begin position="384"/>
        <end position="410"/>
    </location>
</feature>
<dbReference type="PROSITE" id="PS50222">
    <property type="entry name" value="EF_HAND_2"/>
    <property type="match status" value="1"/>
</dbReference>
<dbReference type="PANTHER" id="PTHR10877">
    <property type="entry name" value="POLYCYSTIN FAMILY MEMBER"/>
    <property type="match status" value="1"/>
</dbReference>
<feature type="binding site" evidence="17">
    <location>
        <position position="643"/>
    </location>
    <ligand>
        <name>Ca(2+)</name>
        <dbReference type="ChEBI" id="CHEBI:29108"/>
        <label>2</label>
    </ligand>
</feature>
<dbReference type="GO" id="GO:0050982">
    <property type="term" value="P:detection of mechanical stimulus"/>
    <property type="evidence" value="ECO:0007669"/>
    <property type="project" value="TreeGrafter"/>
</dbReference>
<evidence type="ECO:0000256" key="5">
    <source>
        <dbReference type="ARBA" id="ARBA00022475"/>
    </source>
</evidence>
<evidence type="ECO:0000256" key="8">
    <source>
        <dbReference type="ARBA" id="ARBA00022989"/>
    </source>
</evidence>
<feature type="domain" description="EF-hand" evidence="21">
    <location>
        <begin position="630"/>
        <end position="665"/>
    </location>
</feature>
<keyword evidence="16" id="KW-0968">Cytoplasmic vesicle</keyword>
<keyword evidence="17" id="KW-0106">Calcium</keyword>
<comment type="similarity">
    <text evidence="3">Belongs to the polycystin family.</text>
</comment>
<evidence type="ECO:0000256" key="18">
    <source>
        <dbReference type="PIRSR" id="PIRSR603915-2"/>
    </source>
</evidence>
<dbReference type="OrthoDB" id="444119at2759"/>
<evidence type="ECO:0000256" key="9">
    <source>
        <dbReference type="ARBA" id="ARBA00023054"/>
    </source>
</evidence>
<dbReference type="Proteomes" id="UP000001307">
    <property type="component" value="Unassembled WGS sequence"/>
</dbReference>
<keyword evidence="8 20" id="KW-1133">Transmembrane helix</keyword>
<dbReference type="Pfam" id="PF08016">
    <property type="entry name" value="PKD_channel"/>
    <property type="match status" value="1"/>
</dbReference>
<evidence type="ECO:0000256" key="11">
    <source>
        <dbReference type="ARBA" id="ARBA00023136"/>
    </source>
</evidence>
<keyword evidence="13" id="KW-0325">Glycoprotein</keyword>
<dbReference type="InterPro" id="IPR011992">
    <property type="entry name" value="EF-hand-dom_pair"/>
</dbReference>
<dbReference type="InterPro" id="IPR027359">
    <property type="entry name" value="Volt_channel_dom_sf"/>
</dbReference>
<evidence type="ECO:0000256" key="20">
    <source>
        <dbReference type="SAM" id="Phobius"/>
    </source>
</evidence>
<dbReference type="InterPro" id="IPR046791">
    <property type="entry name" value="Polycystin_dom"/>
</dbReference>
<evidence type="ECO:0000259" key="21">
    <source>
        <dbReference type="PROSITE" id="PS50222"/>
    </source>
</evidence>
<feature type="transmembrane region" description="Helical" evidence="20">
    <location>
        <begin position="100"/>
        <end position="125"/>
    </location>
</feature>
<dbReference type="InParanoid" id="E4X934"/>
<dbReference type="GO" id="GO:0031410">
    <property type="term" value="C:cytoplasmic vesicle"/>
    <property type="evidence" value="ECO:0007669"/>
    <property type="project" value="UniProtKB-SubCell"/>
</dbReference>
<keyword evidence="23" id="KW-1185">Reference proteome</keyword>
<dbReference type="GO" id="GO:0060170">
    <property type="term" value="C:ciliary membrane"/>
    <property type="evidence" value="ECO:0007669"/>
    <property type="project" value="UniProtKB-SubCell"/>
</dbReference>
<proteinExistence type="inferred from homology"/>
<dbReference type="GO" id="GO:0005509">
    <property type="term" value="F:calcium ion binding"/>
    <property type="evidence" value="ECO:0007669"/>
    <property type="project" value="InterPro"/>
</dbReference>
<dbReference type="InterPro" id="IPR013122">
    <property type="entry name" value="PKD1_2_channel"/>
</dbReference>
<comment type="subcellular location">
    <subcellularLocation>
        <location evidence="1">Cell projection</location>
        <location evidence="1">Cilium membrane</location>
        <topology evidence="1">Multi-pass membrane protein</topology>
    </subcellularLocation>
    <subcellularLocation>
        <location evidence="2">Cytoplasmic vesicle</location>
    </subcellularLocation>
</comment>
<feature type="transmembrane region" description="Helical" evidence="20">
    <location>
        <begin position="354"/>
        <end position="372"/>
    </location>
</feature>
<keyword evidence="9" id="KW-0175">Coiled coil</keyword>
<evidence type="ECO:0000256" key="3">
    <source>
        <dbReference type="ARBA" id="ARBA00007200"/>
    </source>
</evidence>
<dbReference type="PANTHER" id="PTHR10877:SF183">
    <property type="entry name" value="AT14535P-RELATED"/>
    <property type="match status" value="1"/>
</dbReference>
<evidence type="ECO:0000256" key="16">
    <source>
        <dbReference type="ARBA" id="ARBA00023329"/>
    </source>
</evidence>
<dbReference type="InterPro" id="IPR051223">
    <property type="entry name" value="Polycystin"/>
</dbReference>
<keyword evidence="7 20" id="KW-0812">Transmembrane</keyword>
<keyword evidence="14" id="KW-0966">Cell projection</keyword>
<feature type="binding site" evidence="17">
    <location>
        <position position="645"/>
    </location>
    <ligand>
        <name>Ca(2+)</name>
        <dbReference type="ChEBI" id="CHEBI:29108"/>
        <label>2</label>
    </ligand>
</feature>
<dbReference type="Gene3D" id="1.10.238.10">
    <property type="entry name" value="EF-hand"/>
    <property type="match status" value="1"/>
</dbReference>
<feature type="binding site" evidence="17">
    <location>
        <position position="654"/>
    </location>
    <ligand>
        <name>Ca(2+)</name>
        <dbReference type="ChEBI" id="CHEBI:29108"/>
        <label>2</label>
    </ligand>
</feature>
<accession>E4X934</accession>
<evidence type="ECO:0000256" key="10">
    <source>
        <dbReference type="ARBA" id="ARBA00023065"/>
    </source>
</evidence>
<feature type="binding site" evidence="17">
    <location>
        <position position="647"/>
    </location>
    <ligand>
        <name>Ca(2+)</name>
        <dbReference type="ChEBI" id="CHEBI:29108"/>
        <label>2</label>
    </ligand>
</feature>
<evidence type="ECO:0000256" key="7">
    <source>
        <dbReference type="ARBA" id="ARBA00022692"/>
    </source>
</evidence>
<evidence type="ECO:0000256" key="17">
    <source>
        <dbReference type="PIRSR" id="PIRSR603915-1"/>
    </source>
</evidence>
<evidence type="ECO:0000256" key="2">
    <source>
        <dbReference type="ARBA" id="ARBA00004541"/>
    </source>
</evidence>
<dbReference type="EMBL" id="FN653030">
    <property type="protein sequence ID" value="CBY18963.1"/>
    <property type="molecule type" value="Genomic_DNA"/>
</dbReference>
<evidence type="ECO:0000313" key="22">
    <source>
        <dbReference type="EMBL" id="CBY18963.1"/>
    </source>
</evidence>
<dbReference type="Gene3D" id="1.20.5.340">
    <property type="match status" value="1"/>
</dbReference>
<keyword evidence="4" id="KW-0813">Transport</keyword>
<dbReference type="Gene3D" id="1.10.287.70">
    <property type="match status" value="1"/>
</dbReference>
<feature type="disulfide bond" evidence="18">
    <location>
        <begin position="203"/>
        <end position="216"/>
    </location>
</feature>
<evidence type="ECO:0000256" key="13">
    <source>
        <dbReference type="ARBA" id="ARBA00023180"/>
    </source>
</evidence>
<feature type="transmembrane region" description="Helical" evidence="20">
    <location>
        <begin position="481"/>
        <end position="503"/>
    </location>
</feature>
<dbReference type="InterPro" id="IPR002048">
    <property type="entry name" value="EF_hand_dom"/>
</dbReference>
<keyword evidence="17" id="KW-0479">Metal-binding</keyword>
<dbReference type="AlphaFoldDB" id="E4X934"/>
<keyword evidence="12" id="KW-1015">Disulfide bond</keyword>
<keyword evidence="5" id="KW-1003">Cell membrane</keyword>
<dbReference type="FunFam" id="1.10.287.70:FF:000055">
    <property type="entry name" value="Polycystic kidney disease 2-like 1"/>
    <property type="match status" value="1"/>
</dbReference>
<dbReference type="SUPFAM" id="SSF81324">
    <property type="entry name" value="Voltage-gated potassium channels"/>
    <property type="match status" value="1"/>
</dbReference>
<keyword evidence="10 17" id="KW-0406">Ion transport</keyword>
<dbReference type="GO" id="GO:0005262">
    <property type="term" value="F:calcium channel activity"/>
    <property type="evidence" value="ECO:0007669"/>
    <property type="project" value="UniProtKB-KW"/>
</dbReference>
<evidence type="ECO:0000256" key="12">
    <source>
        <dbReference type="ARBA" id="ARBA00023157"/>
    </source>
</evidence>
<sequence length="759" mass="87595">MSRALSAGGSSQATDDGEPSHIGVKNGAYDDFDGVKREDSTDTIIKEKQNDAQRIEKFEKDRSFLGKIGSGFRGLWATRLTEKDLSGNPDKYAKTTIRELILYVIFLANIIIMTLGNTSTTHFFFTNVLQKLFVSSGPQTWEDLNQMDKFWDYAEKSLVDGLYWEHWYNGEPIPEEDTGYIFFENKLLGAPRIRQIKVRNDSCTVHNDFKDDILACHSNYGKNAEDKAPFGAFDQDCQGKYKSDCPWAWRSEDELGGRSYKSDQLGFTYPSSGYTKELGRNKTKTTEILHDLKKDLWIDRGTRALFVDFTVYNPNINLFCVVKLVAEFPATGGVITSQKFSTVKLLKLKEGYDYFILATEIIYIAFIIYYCVEEFLEIKLHKGAYFKGFWNIVDLIVIFLSLCAFSFYLYRNTEIDNKLDALMEKEDSYADFQSLAYWEGVYMYVMAIVVFLAWIKLFKYISFNTTMNQLSETLSRSAKDVGGFMIMFLIVFLAYTQLGFLIFGSQVEDFSKFDKCVYTLFRIILGDFNFHQLENAHNILGPIFFITYVFFVFFVLLNMFLAIINDTYSEVKEDLATRKSEFDLGAFLKKGYNGMLTKLKLRKDRLKAYTNNDDVVDWDEWRSDLKLRGVPDAEIEAVFAKYDKDGDMVLNKEERNKLRADLLKQTAEITDEIDDVKDRQEVGEALGFDMHQPENHGFASDSNPLANELMLEKLNKMFVSNDEFTILSRRVDRLEHHVSKIASRIDSIVNKIETFDKVN</sequence>
<feature type="transmembrane region" description="Helical" evidence="20">
    <location>
        <begin position="441"/>
        <end position="461"/>
    </location>
</feature>
<reference evidence="22" key="1">
    <citation type="journal article" date="2010" name="Science">
        <title>Plasticity of animal genome architecture unmasked by rapid evolution of a pelagic tunicate.</title>
        <authorList>
            <person name="Denoeud F."/>
            <person name="Henriet S."/>
            <person name="Mungpakdee S."/>
            <person name="Aury J.M."/>
            <person name="Da Silva C."/>
            <person name="Brinkmann H."/>
            <person name="Mikhaleva J."/>
            <person name="Olsen L.C."/>
            <person name="Jubin C."/>
            <person name="Canestro C."/>
            <person name="Bouquet J.M."/>
            <person name="Danks G."/>
            <person name="Poulain J."/>
            <person name="Campsteijn C."/>
            <person name="Adamski M."/>
            <person name="Cross I."/>
            <person name="Yadetie F."/>
            <person name="Muffato M."/>
            <person name="Louis A."/>
            <person name="Butcher S."/>
            <person name="Tsagkogeorga G."/>
            <person name="Konrad A."/>
            <person name="Singh S."/>
            <person name="Jensen M.F."/>
            <person name="Cong E.H."/>
            <person name="Eikeseth-Otteraa H."/>
            <person name="Noel B."/>
            <person name="Anthouard V."/>
            <person name="Porcel B.M."/>
            <person name="Kachouri-Lafond R."/>
            <person name="Nishino A."/>
            <person name="Ugolini M."/>
            <person name="Chourrout P."/>
            <person name="Nishida H."/>
            <person name="Aasland R."/>
            <person name="Huzurbazar S."/>
            <person name="Westhof E."/>
            <person name="Delsuc F."/>
            <person name="Lehrach H."/>
            <person name="Reinhardt R."/>
            <person name="Weissenbach J."/>
            <person name="Roy S.W."/>
            <person name="Artiguenave F."/>
            <person name="Postlethwait J.H."/>
            <person name="Manak J.R."/>
            <person name="Thompson E.M."/>
            <person name="Jaillon O."/>
            <person name="Du Pasquier L."/>
            <person name="Boudinot P."/>
            <person name="Liberles D.A."/>
            <person name="Volff J.N."/>
            <person name="Philippe H."/>
            <person name="Lenhard B."/>
            <person name="Roest Crollius H."/>
            <person name="Wincker P."/>
            <person name="Chourrout D."/>
        </authorList>
    </citation>
    <scope>NUCLEOTIDE SEQUENCE [LARGE SCALE GENOMIC DNA]</scope>
</reference>
<dbReference type="InterPro" id="IPR003915">
    <property type="entry name" value="PKD_2"/>
</dbReference>
<dbReference type="PRINTS" id="PR01433">
    <property type="entry name" value="POLYCYSTIN2"/>
</dbReference>
<evidence type="ECO:0000256" key="6">
    <source>
        <dbReference type="ARBA" id="ARBA00022673"/>
    </source>
</evidence>
<evidence type="ECO:0000256" key="15">
    <source>
        <dbReference type="ARBA" id="ARBA00023303"/>
    </source>
</evidence>
<evidence type="ECO:0000313" key="23">
    <source>
        <dbReference type="Proteomes" id="UP000001307"/>
    </source>
</evidence>
<gene>
    <name evidence="22" type="ORF">GSOID_T00004381001</name>
</gene>
<evidence type="ECO:0000256" key="19">
    <source>
        <dbReference type="SAM" id="MobiDB-lite"/>
    </source>
</evidence>
<evidence type="ECO:0000256" key="4">
    <source>
        <dbReference type="ARBA" id="ARBA00022448"/>
    </source>
</evidence>
<dbReference type="Gene3D" id="1.20.120.350">
    <property type="entry name" value="Voltage-gated potassium channels. Chain C"/>
    <property type="match status" value="1"/>
</dbReference>
<keyword evidence="15 17" id="KW-0407">Ion channel</keyword>
<evidence type="ECO:0000256" key="1">
    <source>
        <dbReference type="ARBA" id="ARBA00004272"/>
    </source>
</evidence>
<dbReference type="Pfam" id="PF20519">
    <property type="entry name" value="Polycystin_dom"/>
    <property type="match status" value="1"/>
</dbReference>
<keyword evidence="6 17" id="KW-0107">Calcium channel</keyword>
<organism evidence="22">
    <name type="scientific">Oikopleura dioica</name>
    <name type="common">Tunicate</name>
    <dbReference type="NCBI Taxonomy" id="34765"/>
    <lineage>
        <taxon>Eukaryota</taxon>
        <taxon>Metazoa</taxon>
        <taxon>Chordata</taxon>
        <taxon>Tunicata</taxon>
        <taxon>Appendicularia</taxon>
        <taxon>Copelata</taxon>
        <taxon>Oikopleuridae</taxon>
        <taxon>Oikopleura</taxon>
    </lineage>
</organism>
<protein>
    <recommendedName>
        <fullName evidence="21">EF-hand domain-containing protein</fullName>
    </recommendedName>
</protein>
<keyword evidence="11 20" id="KW-0472">Membrane</keyword>
<name>E4X934_OIKDI</name>
<keyword evidence="17" id="KW-0109">Calcium transport</keyword>
<feature type="transmembrane region" description="Helical" evidence="20">
    <location>
        <begin position="539"/>
        <end position="564"/>
    </location>
</feature>
<feature type="region of interest" description="Disordered" evidence="19">
    <location>
        <begin position="1"/>
        <end position="35"/>
    </location>
</feature>